<name>A0ABR9IIS9_RHIVS</name>
<organism evidence="2 3">
    <name type="scientific">Rhizobium viscosum</name>
    <name type="common">Arthrobacter viscosus</name>
    <dbReference type="NCBI Taxonomy" id="1673"/>
    <lineage>
        <taxon>Bacteria</taxon>
        <taxon>Pseudomonadati</taxon>
        <taxon>Pseudomonadota</taxon>
        <taxon>Alphaproteobacteria</taxon>
        <taxon>Hyphomicrobiales</taxon>
        <taxon>Rhizobiaceae</taxon>
        <taxon>Rhizobium/Agrobacterium group</taxon>
        <taxon>Rhizobium</taxon>
    </lineage>
</organism>
<sequence>MRTCLYCDAQKSEESFSDEHIWPNALGGDFLPRDVWRTDDVCQSCNSLAGVFVDGAFIRSWVGQAELSNGSLEYLAGKGKVTAIPLDYLGPIQDVPLPEGHVADYWAGPCGANIVHIRPDDGDEEWVTYAGGDPRRKRSKAGRAYVALTSTEEFWILVSLESFRQHFRRAERFVVNAELPPNWPFRNLDRADPIQAGDMQTVDAVLNASRDGSRIRTRPAISFDLGNRMLAKLGLGVGYKLLGEAFLRSDYAKTLRWGMREANTEKRRLIPVRGSPLFGGAGLGGAEEILKWPGGWVLMVMIVEGSLGLFIISPSGRSMNVLVCNDQDLIDTLDPNYVDGVVWITVPAAAEAIGPISLPAYLAHQMNTVPSPSLVALAAKRGDRANIPSCRPTGPS</sequence>
<dbReference type="EMBL" id="JADBEC010000001">
    <property type="protein sequence ID" value="MBE1503076.1"/>
    <property type="molecule type" value="Genomic_DNA"/>
</dbReference>
<evidence type="ECO:0000313" key="3">
    <source>
        <dbReference type="Proteomes" id="UP000620262"/>
    </source>
</evidence>
<accession>A0ABR9IIS9</accession>
<feature type="domain" description="HNH endonuclease 5" evidence="1">
    <location>
        <begin position="4"/>
        <end position="61"/>
    </location>
</feature>
<evidence type="ECO:0000259" key="1">
    <source>
        <dbReference type="Pfam" id="PF14279"/>
    </source>
</evidence>
<proteinExistence type="predicted"/>
<dbReference type="Pfam" id="PF14279">
    <property type="entry name" value="HNH_5"/>
    <property type="match status" value="1"/>
</dbReference>
<reference evidence="2 3" key="1">
    <citation type="submission" date="2020-10" db="EMBL/GenBank/DDBJ databases">
        <title>Sequencing the genomes of 1000 actinobacteria strains.</title>
        <authorList>
            <person name="Klenk H.-P."/>
        </authorList>
    </citation>
    <scope>NUCLEOTIDE SEQUENCE [LARGE SCALE GENOMIC DNA]</scope>
    <source>
        <strain evidence="2 3">DSM 7307</strain>
    </source>
</reference>
<dbReference type="InterPro" id="IPR029471">
    <property type="entry name" value="HNH_5"/>
</dbReference>
<dbReference type="RefSeq" id="WP_192727346.1">
    <property type="nucleotide sequence ID" value="NZ_BAAAVL010000003.1"/>
</dbReference>
<dbReference type="Proteomes" id="UP000620262">
    <property type="component" value="Unassembled WGS sequence"/>
</dbReference>
<gene>
    <name evidence="2" type="ORF">H4W29_000257</name>
</gene>
<evidence type="ECO:0000313" key="2">
    <source>
        <dbReference type="EMBL" id="MBE1503076.1"/>
    </source>
</evidence>
<protein>
    <recommendedName>
        <fullName evidence="1">HNH endonuclease 5 domain-containing protein</fullName>
    </recommendedName>
</protein>
<comment type="caution">
    <text evidence="2">The sequence shown here is derived from an EMBL/GenBank/DDBJ whole genome shotgun (WGS) entry which is preliminary data.</text>
</comment>
<keyword evidence="3" id="KW-1185">Reference proteome</keyword>